<gene>
    <name evidence="3" type="ORF">DLJ59_27705</name>
</gene>
<comment type="caution">
    <text evidence="3">The sequence shown here is derived from an EMBL/GenBank/DDBJ whole genome shotgun (WGS) entry which is preliminary data.</text>
</comment>
<proteinExistence type="predicted"/>
<reference evidence="3 4" key="1">
    <citation type="submission" date="2018-05" db="EMBL/GenBank/DDBJ databases">
        <title>Micromonospora from Atacama Desert.</title>
        <authorList>
            <person name="Carro L."/>
            <person name="Goodfellow M."/>
            <person name="Klenk H.-P."/>
        </authorList>
    </citation>
    <scope>NUCLEOTIDE SEQUENCE [LARGE SCALE GENOMIC DNA]</scope>
    <source>
        <strain evidence="3 4">LB39</strain>
    </source>
</reference>
<dbReference type="AlphaFoldDB" id="A0A3N9WBE1"/>
<dbReference type="GO" id="GO:0003824">
    <property type="term" value="F:catalytic activity"/>
    <property type="evidence" value="ECO:0007669"/>
    <property type="project" value="InterPro"/>
</dbReference>
<dbReference type="OrthoDB" id="3357160at2"/>
<evidence type="ECO:0000259" key="2">
    <source>
        <dbReference type="Pfam" id="PF03372"/>
    </source>
</evidence>
<sequence length="301" mass="31934">MHPGVRVAARSYRFLRRTLVVGCLLTAAAVPAAPPAAPQAVRPAAPTETAKAPPATVLRMLQMNLCNSGRAACYTGRARARAAEVITAETPDVVTLNEICANDLTVLSRVFQTVHPGRTVVAAFQAAGDRPSGNDTRCRNGQRFGIGVLTHVPASATPRTVYAGTHPTQDPADPEERAWLCVDVDGVVLACTTHLSASGGYRIALTQCDHLLDAVLPTISRQAGHLPTVLGGDLNLRAGHNPDVRSCIPPGHQRLDDGRLQHITATPDITLCCRTLVPMHEATDHPGLLATLTIDHSRRPA</sequence>
<organism evidence="3 4">
    <name type="scientific">Micromonospora inaquosa</name>
    <dbReference type="NCBI Taxonomy" id="2203716"/>
    <lineage>
        <taxon>Bacteria</taxon>
        <taxon>Bacillati</taxon>
        <taxon>Actinomycetota</taxon>
        <taxon>Actinomycetes</taxon>
        <taxon>Micromonosporales</taxon>
        <taxon>Micromonosporaceae</taxon>
        <taxon>Micromonospora</taxon>
    </lineage>
</organism>
<evidence type="ECO:0000313" key="3">
    <source>
        <dbReference type="EMBL" id="RQW98195.1"/>
    </source>
</evidence>
<keyword evidence="1" id="KW-0732">Signal</keyword>
<dbReference type="Gene3D" id="3.60.10.10">
    <property type="entry name" value="Endonuclease/exonuclease/phosphatase"/>
    <property type="match status" value="1"/>
</dbReference>
<dbReference type="InterPro" id="IPR005135">
    <property type="entry name" value="Endo/exonuclease/phosphatase"/>
</dbReference>
<keyword evidence="4" id="KW-1185">Reference proteome</keyword>
<accession>A0A3N9WBE1</accession>
<dbReference type="EMBL" id="QGSZ01000301">
    <property type="protein sequence ID" value="RQW98195.1"/>
    <property type="molecule type" value="Genomic_DNA"/>
</dbReference>
<feature type="signal peptide" evidence="1">
    <location>
        <begin position="1"/>
        <end position="32"/>
    </location>
</feature>
<evidence type="ECO:0000313" key="4">
    <source>
        <dbReference type="Proteomes" id="UP000282312"/>
    </source>
</evidence>
<feature type="domain" description="Endonuclease/exonuclease/phosphatase" evidence="2">
    <location>
        <begin position="75"/>
        <end position="285"/>
    </location>
</feature>
<dbReference type="SUPFAM" id="SSF56219">
    <property type="entry name" value="DNase I-like"/>
    <property type="match status" value="1"/>
</dbReference>
<dbReference type="Pfam" id="PF03372">
    <property type="entry name" value="Exo_endo_phos"/>
    <property type="match status" value="1"/>
</dbReference>
<dbReference type="InterPro" id="IPR036691">
    <property type="entry name" value="Endo/exonu/phosph_ase_sf"/>
</dbReference>
<protein>
    <recommendedName>
        <fullName evidence="2">Endonuclease/exonuclease/phosphatase domain-containing protein</fullName>
    </recommendedName>
</protein>
<evidence type="ECO:0000256" key="1">
    <source>
        <dbReference type="SAM" id="SignalP"/>
    </source>
</evidence>
<dbReference type="Proteomes" id="UP000282312">
    <property type="component" value="Unassembled WGS sequence"/>
</dbReference>
<feature type="chain" id="PRO_5039233100" description="Endonuclease/exonuclease/phosphatase domain-containing protein" evidence="1">
    <location>
        <begin position="33"/>
        <end position="301"/>
    </location>
</feature>
<name>A0A3N9WBE1_9ACTN</name>